<keyword evidence="3" id="KW-1185">Reference proteome</keyword>
<dbReference type="EMBL" id="KZ821242">
    <property type="protein sequence ID" value="PYH43655.1"/>
    <property type="molecule type" value="Genomic_DNA"/>
</dbReference>
<dbReference type="GeneID" id="37081497"/>
<feature type="compositionally biased region" description="Polar residues" evidence="1">
    <location>
        <begin position="70"/>
        <end position="79"/>
    </location>
</feature>
<accession>A0A318Z8J2</accession>
<evidence type="ECO:0000313" key="3">
    <source>
        <dbReference type="Proteomes" id="UP000248349"/>
    </source>
</evidence>
<reference evidence="2 3" key="1">
    <citation type="submission" date="2016-12" db="EMBL/GenBank/DDBJ databases">
        <title>The genomes of Aspergillus section Nigri reveals drivers in fungal speciation.</title>
        <authorList>
            <consortium name="DOE Joint Genome Institute"/>
            <person name="Vesth T.C."/>
            <person name="Nybo J."/>
            <person name="Theobald S."/>
            <person name="Brandl J."/>
            <person name="Frisvad J.C."/>
            <person name="Nielsen K.F."/>
            <person name="Lyhne E.K."/>
            <person name="Kogle M.E."/>
            <person name="Kuo A."/>
            <person name="Riley R."/>
            <person name="Clum A."/>
            <person name="Nolan M."/>
            <person name="Lipzen A."/>
            <person name="Salamov A."/>
            <person name="Henrissat B."/>
            <person name="Wiebenga A."/>
            <person name="De Vries R.P."/>
            <person name="Grigoriev I.V."/>
            <person name="Mortensen U.H."/>
            <person name="Andersen M.R."/>
            <person name="Baker S.E."/>
        </authorList>
    </citation>
    <scope>NUCLEOTIDE SEQUENCE [LARGE SCALE GENOMIC DNA]</scope>
    <source>
        <strain evidence="2 3">JOP 1030-1</strain>
    </source>
</reference>
<sequence>MFWPNKNIAFPIRLASSRRPPFGFTAAFDRQTSSALPRVSLLRMEYLPLHQGLRREESLRMKLLIQASLTRSQPEISQPPSAPRALHGLMQLPPDRARSFNPA</sequence>
<feature type="region of interest" description="Disordered" evidence="1">
    <location>
        <begin position="70"/>
        <end position="103"/>
    </location>
</feature>
<name>A0A318Z8J2_9EURO</name>
<evidence type="ECO:0000256" key="1">
    <source>
        <dbReference type="SAM" id="MobiDB-lite"/>
    </source>
</evidence>
<evidence type="ECO:0000313" key="2">
    <source>
        <dbReference type="EMBL" id="PYH43655.1"/>
    </source>
</evidence>
<organism evidence="2 3">
    <name type="scientific">Aspergillus saccharolyticus JOP 1030-1</name>
    <dbReference type="NCBI Taxonomy" id="1450539"/>
    <lineage>
        <taxon>Eukaryota</taxon>
        <taxon>Fungi</taxon>
        <taxon>Dikarya</taxon>
        <taxon>Ascomycota</taxon>
        <taxon>Pezizomycotina</taxon>
        <taxon>Eurotiomycetes</taxon>
        <taxon>Eurotiomycetidae</taxon>
        <taxon>Eurotiales</taxon>
        <taxon>Aspergillaceae</taxon>
        <taxon>Aspergillus</taxon>
        <taxon>Aspergillus subgen. Circumdati</taxon>
    </lineage>
</organism>
<proteinExistence type="predicted"/>
<dbReference type="AlphaFoldDB" id="A0A318Z8J2"/>
<dbReference type="RefSeq" id="XP_025429637.1">
    <property type="nucleotide sequence ID" value="XM_025580268.1"/>
</dbReference>
<protein>
    <submittedName>
        <fullName evidence="2">Uncharacterized protein</fullName>
    </submittedName>
</protein>
<gene>
    <name evidence="2" type="ORF">BP01DRAFT_96384</name>
</gene>
<dbReference type="Proteomes" id="UP000248349">
    <property type="component" value="Unassembled WGS sequence"/>
</dbReference>